<feature type="transmembrane region" description="Helical" evidence="2">
    <location>
        <begin position="26"/>
        <end position="48"/>
    </location>
</feature>
<proteinExistence type="predicted"/>
<name>A0A6C0EAC0_9ZZZZ</name>
<dbReference type="SUPFAM" id="SSF51445">
    <property type="entry name" value="(Trans)glycosidases"/>
    <property type="match status" value="1"/>
</dbReference>
<accession>A0A6C0EAC0</accession>
<keyword evidence="2" id="KW-0472">Membrane</keyword>
<feature type="region of interest" description="Disordered" evidence="1">
    <location>
        <begin position="54"/>
        <end position="74"/>
    </location>
</feature>
<keyword evidence="2" id="KW-0812">Transmembrane</keyword>
<evidence type="ECO:0000313" key="3">
    <source>
        <dbReference type="EMBL" id="QHT25209.1"/>
    </source>
</evidence>
<keyword evidence="2" id="KW-1133">Transmembrane helix</keyword>
<evidence type="ECO:0000256" key="2">
    <source>
        <dbReference type="SAM" id="Phobius"/>
    </source>
</evidence>
<protein>
    <recommendedName>
        <fullName evidence="4">GH18 domain-containing protein</fullName>
    </recommendedName>
</protein>
<dbReference type="Gene3D" id="3.20.20.80">
    <property type="entry name" value="Glycosidases"/>
    <property type="match status" value="1"/>
</dbReference>
<sequence length="568" mass="62926">MVKSQLKKTSNGFISTSLNFYNNYKYFVWLLMGSILIISVIFIVLSVLKQGPFNSRKSTRKPPHPLPTPSPSQSNKIIGSWINAIDPDSYKLVASGNQNLIMLASYCPDPWSVNYSCSKNTVFSLFRFTEQPTPVPEPSLPLMSDLTTLVSNARNVLQPGGKVLVSIGGSSFGLPDWKNLLYKYLGPTPEQPCQCPSGSYWFACNGDEGLCCNGCGTSKCGGIIDMDGCCSSGNNPHKCCCGCGNKIVTDATTGKQLCVPLNPMSPCNYYGVTNADAIKKCMADPNMEDYQKMQCVRDNTDPVRAYAEMLNIIGADGVDFDYENPDTSVSNALIKFTRDLTSYMKNTYNKDLYFSMTVLSGNSYLTYQPIYDSFGRDDCPFDYAIPMLYNGGQFLYNQSASVDSQCNWNSLLDVWMSKKFGKNTILVPAFICYTSPGKCTFNCDQLKLFMENYINKPTPSGKTPVNGVVYFYYVNDPSSYDVKLLNNVIGATYSCFTNPKGCDINNFGTICSNTTTGQCEKDVCSAVLESLLTTKQYSAQKPPLTSFMSYDQKYSNHKLIPVPPIKYF</sequence>
<evidence type="ECO:0008006" key="4">
    <source>
        <dbReference type="Google" id="ProtNLM"/>
    </source>
</evidence>
<dbReference type="AlphaFoldDB" id="A0A6C0EAC0"/>
<reference evidence="3" key="1">
    <citation type="journal article" date="2020" name="Nature">
        <title>Giant virus diversity and host interactions through global metagenomics.</title>
        <authorList>
            <person name="Schulz F."/>
            <person name="Roux S."/>
            <person name="Paez-Espino D."/>
            <person name="Jungbluth S."/>
            <person name="Walsh D.A."/>
            <person name="Denef V.J."/>
            <person name="McMahon K.D."/>
            <person name="Konstantinidis K.T."/>
            <person name="Eloe-Fadrosh E.A."/>
            <person name="Kyrpides N.C."/>
            <person name="Woyke T."/>
        </authorList>
    </citation>
    <scope>NUCLEOTIDE SEQUENCE</scope>
    <source>
        <strain evidence="3">GVMAG-M-3300023179-150</strain>
    </source>
</reference>
<organism evidence="3">
    <name type="scientific">viral metagenome</name>
    <dbReference type="NCBI Taxonomy" id="1070528"/>
    <lineage>
        <taxon>unclassified sequences</taxon>
        <taxon>metagenomes</taxon>
        <taxon>organismal metagenomes</taxon>
    </lineage>
</organism>
<dbReference type="EMBL" id="MN739759">
    <property type="protein sequence ID" value="QHT25209.1"/>
    <property type="molecule type" value="Genomic_DNA"/>
</dbReference>
<dbReference type="InterPro" id="IPR017853">
    <property type="entry name" value="GH"/>
</dbReference>
<evidence type="ECO:0000256" key="1">
    <source>
        <dbReference type="SAM" id="MobiDB-lite"/>
    </source>
</evidence>